<dbReference type="SUPFAM" id="SSF48208">
    <property type="entry name" value="Six-hairpin glycosidases"/>
    <property type="match status" value="1"/>
</dbReference>
<evidence type="ECO:0000313" key="4">
    <source>
        <dbReference type="Proteomes" id="UP000664534"/>
    </source>
</evidence>
<dbReference type="SMART" id="SM01149">
    <property type="entry name" value="DUF1237"/>
    <property type="match status" value="1"/>
</dbReference>
<accession>A0A8H3G502</accession>
<evidence type="ECO:0008006" key="5">
    <source>
        <dbReference type="Google" id="ProtNLM"/>
    </source>
</evidence>
<dbReference type="GO" id="GO:0005975">
    <property type="term" value="P:carbohydrate metabolic process"/>
    <property type="evidence" value="ECO:0007669"/>
    <property type="project" value="InterPro"/>
</dbReference>
<evidence type="ECO:0000256" key="1">
    <source>
        <dbReference type="SAM" id="MobiDB-lite"/>
    </source>
</evidence>
<dbReference type="InterPro" id="IPR008313">
    <property type="entry name" value="GH125"/>
</dbReference>
<dbReference type="PIRSF" id="PIRSF028846">
    <property type="entry name" value="UCP028846"/>
    <property type="match status" value="1"/>
</dbReference>
<feature type="signal peptide" evidence="2">
    <location>
        <begin position="1"/>
        <end position="20"/>
    </location>
</feature>
<protein>
    <recommendedName>
        <fullName evidence="5">Glycoside hydrolase family 125 protein</fullName>
    </recommendedName>
</protein>
<keyword evidence="2" id="KW-0732">Signal</keyword>
<evidence type="ECO:0000313" key="3">
    <source>
        <dbReference type="EMBL" id="CAF9934904.1"/>
    </source>
</evidence>
<dbReference type="EMBL" id="CAJPDT010000079">
    <property type="protein sequence ID" value="CAF9934904.1"/>
    <property type="molecule type" value="Genomic_DNA"/>
</dbReference>
<dbReference type="PANTHER" id="PTHR31047">
    <property type="entry name" value="MEIOTICALLY UP-REGULATED GENE 157 PROTEIN"/>
    <property type="match status" value="1"/>
</dbReference>
<dbReference type="OrthoDB" id="7771656at2759"/>
<reference evidence="3" key="1">
    <citation type="submission" date="2021-03" db="EMBL/GenBank/DDBJ databases">
        <authorList>
            <person name="Tagirdzhanova G."/>
        </authorList>
    </citation>
    <scope>NUCLEOTIDE SEQUENCE</scope>
</reference>
<dbReference type="AlphaFoldDB" id="A0A8H3G502"/>
<feature type="region of interest" description="Disordered" evidence="1">
    <location>
        <begin position="277"/>
        <end position="296"/>
    </location>
</feature>
<feature type="chain" id="PRO_5034804253" description="Glycoside hydrolase family 125 protein" evidence="2">
    <location>
        <begin position="21"/>
        <end position="554"/>
    </location>
</feature>
<evidence type="ECO:0000256" key="2">
    <source>
        <dbReference type="SAM" id="SignalP"/>
    </source>
</evidence>
<dbReference type="GO" id="GO:0003824">
    <property type="term" value="F:catalytic activity"/>
    <property type="evidence" value="ECO:0007669"/>
    <property type="project" value="UniProtKB-ARBA"/>
</dbReference>
<sequence>MLPQLCLLFALWIGLGCVHSLPIPVLGQECPHYATWARQRDGKELSDGRYQLPFQRPSEQCRTFHSQEVEDAIERLRPKIADPDLFRLFENAYPNTLDTAVKWKGFAWEDGREGALTDEDLAFVITGDINAMWLRDSANQILSYLPVLQASEDPDSLAALFRGVINVQSRYIKITPYCHAFQPPPESGIDLESNGAYTKNTVHIFGKQGYDQKKTFDCKWELDSLASFLQISSDYYNVTGDIRPFEKYQWVETVEVILAAAEAMRTGTYTPDGHIAPSGYTMKGQTDRATETTSNNGIGNPVIYTGMVRSTFRPSDGDLTEATSSRKAPQLTSSTDASIFQFLIPSNMMFARYLEEAALVMQKLDTQRSRDLESQMRNMASEIRAGITKYGLVSHPLFGAIFAFEVDGYGSQNIMDDANLPSLLSASMMGYVSPRDEVYMNTRLFALSEANPYWAFGNVFNAVGGPHTGPAKAWPLASIVRVLTSGDVSGEEQRDELRSILSTTAGLGLIHESVESHNDKEYTRSWFGWANGMFGQMILDIEARTPHLLDDSYQ</sequence>
<name>A0A8H3G502_9LECA</name>
<comment type="caution">
    <text evidence="3">The sequence shown here is derived from an EMBL/GenBank/DDBJ whole genome shotgun (WGS) entry which is preliminary data.</text>
</comment>
<dbReference type="Pfam" id="PF06824">
    <property type="entry name" value="Glyco_hydro_125"/>
    <property type="match status" value="2"/>
</dbReference>
<dbReference type="InterPro" id="IPR008928">
    <property type="entry name" value="6-hairpin_glycosidase_sf"/>
</dbReference>
<dbReference type="Gene3D" id="1.50.10.10">
    <property type="match status" value="1"/>
</dbReference>
<gene>
    <name evidence="3" type="ORF">IMSHALPRED_009883</name>
</gene>
<dbReference type="InterPro" id="IPR012341">
    <property type="entry name" value="6hp_glycosidase-like_sf"/>
</dbReference>
<dbReference type="PANTHER" id="PTHR31047:SF2">
    <property type="entry name" value="DUF1237 DOMAIN-CONTAINING PROTEIN"/>
    <property type="match status" value="1"/>
</dbReference>
<organism evidence="3 4">
    <name type="scientific">Imshaugia aleurites</name>
    <dbReference type="NCBI Taxonomy" id="172621"/>
    <lineage>
        <taxon>Eukaryota</taxon>
        <taxon>Fungi</taxon>
        <taxon>Dikarya</taxon>
        <taxon>Ascomycota</taxon>
        <taxon>Pezizomycotina</taxon>
        <taxon>Lecanoromycetes</taxon>
        <taxon>OSLEUM clade</taxon>
        <taxon>Lecanoromycetidae</taxon>
        <taxon>Lecanorales</taxon>
        <taxon>Lecanorineae</taxon>
        <taxon>Parmeliaceae</taxon>
        <taxon>Imshaugia</taxon>
    </lineage>
</organism>
<dbReference type="Proteomes" id="UP000664534">
    <property type="component" value="Unassembled WGS sequence"/>
</dbReference>
<proteinExistence type="predicted"/>
<keyword evidence="4" id="KW-1185">Reference proteome</keyword>